<organism evidence="2 3">
    <name type="scientific">Elysia marginata</name>
    <dbReference type="NCBI Taxonomy" id="1093978"/>
    <lineage>
        <taxon>Eukaryota</taxon>
        <taxon>Metazoa</taxon>
        <taxon>Spiralia</taxon>
        <taxon>Lophotrochozoa</taxon>
        <taxon>Mollusca</taxon>
        <taxon>Gastropoda</taxon>
        <taxon>Heterobranchia</taxon>
        <taxon>Euthyneura</taxon>
        <taxon>Panpulmonata</taxon>
        <taxon>Sacoglossa</taxon>
        <taxon>Placobranchoidea</taxon>
        <taxon>Plakobranchidae</taxon>
        <taxon>Elysia</taxon>
    </lineage>
</organism>
<feature type="region of interest" description="Disordered" evidence="1">
    <location>
        <begin position="821"/>
        <end position="849"/>
    </location>
</feature>
<dbReference type="Proteomes" id="UP000762676">
    <property type="component" value="Unassembled WGS sequence"/>
</dbReference>
<feature type="region of interest" description="Disordered" evidence="1">
    <location>
        <begin position="1194"/>
        <end position="1220"/>
    </location>
</feature>
<keyword evidence="3" id="KW-1185">Reference proteome</keyword>
<dbReference type="EMBL" id="BMAT01004743">
    <property type="protein sequence ID" value="GFR79374.1"/>
    <property type="molecule type" value="Genomic_DNA"/>
</dbReference>
<feature type="region of interest" description="Disordered" evidence="1">
    <location>
        <begin position="940"/>
        <end position="989"/>
    </location>
</feature>
<feature type="compositionally biased region" description="Basic and acidic residues" evidence="1">
    <location>
        <begin position="238"/>
        <end position="249"/>
    </location>
</feature>
<dbReference type="AlphaFoldDB" id="A0AAV4G293"/>
<comment type="caution">
    <text evidence="2">The sequence shown here is derived from an EMBL/GenBank/DDBJ whole genome shotgun (WGS) entry which is preliminary data.</text>
</comment>
<feature type="compositionally biased region" description="Polar residues" evidence="1">
    <location>
        <begin position="299"/>
        <end position="317"/>
    </location>
</feature>
<evidence type="ECO:0000313" key="3">
    <source>
        <dbReference type="Proteomes" id="UP000762676"/>
    </source>
</evidence>
<feature type="region of interest" description="Disordered" evidence="1">
    <location>
        <begin position="1113"/>
        <end position="1136"/>
    </location>
</feature>
<feature type="region of interest" description="Disordered" evidence="1">
    <location>
        <begin position="299"/>
        <end position="327"/>
    </location>
</feature>
<gene>
    <name evidence="2" type="ORF">ElyMa_002287200</name>
</gene>
<sequence length="1220" mass="133228">MALHARELIRRATAAFTRQLQVCVWPGQGSASTPGLSGMCLRGFYTSSYSNSLRPGPPSTGKMGGQAMNRGAVERIRIKMTSTSDAPKRIKTVAKNSPRGDKKSPNKSVKAATESGAGNFSASSKRNPPTKTATQGRVSTAEGQGHTRSNRKQAPATANQSSAVKLHDKLNQDPTAGKVSLTEPMSKLSRDINQWFNDVMEHLANAESASSATAAEKMSTSSRKQQRLIKSTSSSTSEPRKLAKSDADKPALQNGTFGSDRSNMLEIKPSLVETSGTVDTSLASTAAWVPYGSLHDTLQEASTQQKGNTTGRWSTPGTPVLKPPGSASSVYEVLPGRRKPASNAVCPGGPESTGAKLSKQNSWETGKGFILLNNKDKAKEALERLEWLKKNQETKTKTLSDVKNTGFILVDSDRLAGLSSADSADKRNILLSDNPHKAAAERARVRRGNTKQPGMQAKKTSGTSNTGSDTTAAGSFIQNTTSKVGRHGNTNEASTAKEAEVKRWVDLVQRKLFEIQKAKQAAKKPTQTSASQFKEQIATDQKNSKKERVGAKQGRVQNANTDKLATRPHLPNKPDGVPETRKPITPTGTKNPDLDKDKNPMSDPKPVENPDAEYERRIGQFINSSMGYEDSADSSKITKFFGPLTREQQNLLEKARKMYNQGHPNPNLNEVYIQTKTHSKPVPVSELKPEVKSRPKLDKAERVLGNKNEPTLCVKPEEIAPLKKVTQTTLNEAPRLSSTKGQSDEHSYLRSINSAVNGKEDTPIIKSCHTVKSERVGTNNRSKSENTATKKTSYLSSSAESKNNLAPIFLQHEFLKLQQEKLAKSRTAKQRPETTSQSSGDQVGKSGVKLTSPCPESFIDCNEESHAEREAPLEPKTSFVVTESPQKQNIKELGSTKRVLSDNATSKDLDPFQAWIQSMEDRKPEVSDKTYRPLQAVIKRTKANSDKHGHRNSSNARKSVSGEDTSTEKTSEPKPPRENKYPRFDDKGRQDMALKMSRDMRATYTSPHPSSIGRACSDPESKPDRVLTELSQSDLIYSWIRPEGVRPCSGIPLAGSTSPPPTRRSKVLTQAGLGTAISNTTGLVDPTKLPKLGNLFSSFDGFITMDATPVLDATKSSNSSNSATARGKDDSLSASLAGGDRLAESVDLRASLAKEREAASLAARKKLIEEYEKHIQNYERGLDLYRSRLRRVRQTMIAEHKPPQPPPETRESDNPRRHSD</sequence>
<feature type="compositionally biased region" description="Basic and acidic residues" evidence="1">
    <location>
        <begin position="592"/>
        <end position="613"/>
    </location>
</feature>
<feature type="region of interest" description="Disordered" evidence="1">
    <location>
        <begin position="881"/>
        <end position="904"/>
    </location>
</feature>
<evidence type="ECO:0000313" key="2">
    <source>
        <dbReference type="EMBL" id="GFR79374.1"/>
    </source>
</evidence>
<feature type="region of interest" description="Disordered" evidence="1">
    <location>
        <begin position="518"/>
        <end position="613"/>
    </location>
</feature>
<feature type="compositionally biased region" description="Polar residues" evidence="1">
    <location>
        <begin position="253"/>
        <end position="262"/>
    </location>
</feature>
<feature type="compositionally biased region" description="Polar residues" evidence="1">
    <location>
        <begin position="952"/>
        <end position="964"/>
    </location>
</feature>
<name>A0AAV4G293_9GAST</name>
<feature type="compositionally biased region" description="Polar residues" evidence="1">
    <location>
        <begin position="525"/>
        <end position="541"/>
    </location>
</feature>
<feature type="compositionally biased region" description="Polar residues" evidence="1">
    <location>
        <begin position="116"/>
        <end position="142"/>
    </location>
</feature>
<feature type="region of interest" description="Disordered" evidence="1">
    <location>
        <begin position="772"/>
        <end position="798"/>
    </location>
</feature>
<feature type="region of interest" description="Disordered" evidence="1">
    <location>
        <begin position="439"/>
        <end position="497"/>
    </location>
</feature>
<feature type="compositionally biased region" description="Polar residues" evidence="1">
    <location>
        <begin position="228"/>
        <end position="237"/>
    </location>
</feature>
<accession>A0AAV4G293</accession>
<feature type="compositionally biased region" description="Polar residues" evidence="1">
    <location>
        <begin position="476"/>
        <end position="494"/>
    </location>
</feature>
<feature type="region of interest" description="Disordered" evidence="1">
    <location>
        <begin position="207"/>
        <end position="262"/>
    </location>
</feature>
<evidence type="ECO:0008006" key="4">
    <source>
        <dbReference type="Google" id="ProtNLM"/>
    </source>
</evidence>
<reference evidence="2 3" key="1">
    <citation type="journal article" date="2021" name="Elife">
        <title>Chloroplast acquisition without the gene transfer in kleptoplastic sea slugs, Plakobranchus ocellatus.</title>
        <authorList>
            <person name="Maeda T."/>
            <person name="Takahashi S."/>
            <person name="Yoshida T."/>
            <person name="Shimamura S."/>
            <person name="Takaki Y."/>
            <person name="Nagai Y."/>
            <person name="Toyoda A."/>
            <person name="Suzuki Y."/>
            <person name="Arimoto A."/>
            <person name="Ishii H."/>
            <person name="Satoh N."/>
            <person name="Nishiyama T."/>
            <person name="Hasebe M."/>
            <person name="Maruyama T."/>
            <person name="Minagawa J."/>
            <person name="Obokata J."/>
            <person name="Shigenobu S."/>
        </authorList>
    </citation>
    <scope>NUCLEOTIDE SEQUENCE [LARGE SCALE GENOMIC DNA]</scope>
</reference>
<feature type="region of interest" description="Disordered" evidence="1">
    <location>
        <begin position="79"/>
        <end position="182"/>
    </location>
</feature>
<protein>
    <recommendedName>
        <fullName evidence="4">SoHo domain-containing protein</fullName>
    </recommendedName>
</protein>
<proteinExistence type="predicted"/>
<feature type="compositionally biased region" description="Low complexity" evidence="1">
    <location>
        <begin position="457"/>
        <end position="475"/>
    </location>
</feature>
<evidence type="ECO:0000256" key="1">
    <source>
        <dbReference type="SAM" id="MobiDB-lite"/>
    </source>
</evidence>
<feature type="region of interest" description="Disordered" evidence="1">
    <location>
        <begin position="1002"/>
        <end position="1024"/>
    </location>
</feature>
<feature type="compositionally biased region" description="Low complexity" evidence="1">
    <location>
        <begin position="207"/>
        <end position="222"/>
    </location>
</feature>
<feature type="compositionally biased region" description="Basic and acidic residues" evidence="1">
    <location>
        <begin position="966"/>
        <end position="989"/>
    </location>
</feature>
<feature type="compositionally biased region" description="Basic and acidic residues" evidence="1">
    <location>
        <begin position="1198"/>
        <end position="1220"/>
    </location>
</feature>
<feature type="compositionally biased region" description="Polar residues" evidence="1">
    <location>
        <begin position="776"/>
        <end position="798"/>
    </location>
</feature>